<evidence type="ECO:0000313" key="3">
    <source>
        <dbReference type="EMBL" id="RMI09624.1"/>
    </source>
</evidence>
<feature type="domain" description="HNH nuclease" evidence="2">
    <location>
        <begin position="466"/>
        <end position="517"/>
    </location>
</feature>
<dbReference type="CDD" id="cd00085">
    <property type="entry name" value="HNHc"/>
    <property type="match status" value="1"/>
</dbReference>
<evidence type="ECO:0000313" key="4">
    <source>
        <dbReference type="Proteomes" id="UP000269289"/>
    </source>
</evidence>
<organism evidence="3 4">
    <name type="scientific">Cellulomonas triticagri</name>
    <dbReference type="NCBI Taxonomy" id="2483352"/>
    <lineage>
        <taxon>Bacteria</taxon>
        <taxon>Bacillati</taxon>
        <taxon>Actinomycetota</taxon>
        <taxon>Actinomycetes</taxon>
        <taxon>Micrococcales</taxon>
        <taxon>Cellulomonadaceae</taxon>
        <taxon>Cellulomonas</taxon>
    </lineage>
</organism>
<reference evidence="3 4" key="1">
    <citation type="submission" date="2018-10" db="EMBL/GenBank/DDBJ databases">
        <title>Isolation, diversity and antifungal activity of actinobacteria from wheat.</title>
        <authorList>
            <person name="Han C."/>
        </authorList>
    </citation>
    <scope>NUCLEOTIDE SEQUENCE [LARGE SCALE GENOMIC DNA]</scope>
    <source>
        <strain evidence="3 4">NEAU-YY56</strain>
    </source>
</reference>
<dbReference type="GO" id="GO:0004519">
    <property type="term" value="F:endonuclease activity"/>
    <property type="evidence" value="ECO:0007669"/>
    <property type="project" value="UniProtKB-KW"/>
</dbReference>
<keyword evidence="4" id="KW-1185">Reference proteome</keyword>
<feature type="compositionally biased region" description="Pro residues" evidence="1">
    <location>
        <begin position="620"/>
        <end position="629"/>
    </location>
</feature>
<sequence length="629" mass="65693">MAPEQRDLTPEPPARGSGAGVRRWVPARPQPTPEQVSARLAEARREAHAVDEMALLPAGPGLAATLADALPRLDRLTAAERTEVVAMADRVAAWAHHAKALAAASTARHPDLLPPREVTAAVPAGAALTPVDLASATLAMRLRTSRREAHTLVREGRAYRGVLAPTGDALARGEICPARARVLVRRLGDQAGEVAWAVQEAVLPHAPGRTAAQVARDVERALLLADPEDAADRHRRAARQRCVSRPRVLQDGMAGSWVVLPAARAVQVDAALDAAARRARAAGDGRTLDQLRADELVGRVLGADVPVVPVAAPVAVPGPDPSDGREATHDRSTTHDGDATHDRTTTHERSADHDRGAARDCSATHDRTTTHERSATHEHGAAPGPDGPIGSPSPDRSGRAHVLVTVPLTTLLGIDYSPGEVAGYGPVDAVQARALALGGTWRRLVTDPLSGAVLDVGRTRYRPPAALDEHVRARDRYCVAPGCLVPAAAADLDHTVRFPEGPTADTNLAPLCRHHHRLKHEGGFGLRQRRAGEFEWTTPTGHRFRTGPGVEHLVVHCAGSIAGPPAGAVAGPVVGPPAGRDTGPAAGPDLRPAGGPPAGPPAGPETGPLAGSRAAHRARPAPPELPPPF</sequence>
<dbReference type="InterPro" id="IPR003870">
    <property type="entry name" value="DUF222"/>
</dbReference>
<feature type="region of interest" description="Disordered" evidence="1">
    <location>
        <begin position="1"/>
        <end position="36"/>
    </location>
</feature>
<name>A0A3M2J9M5_9CELL</name>
<feature type="compositionally biased region" description="Pro residues" evidence="1">
    <location>
        <begin position="594"/>
        <end position="603"/>
    </location>
</feature>
<feature type="compositionally biased region" description="Low complexity" evidence="1">
    <location>
        <begin position="572"/>
        <end position="593"/>
    </location>
</feature>
<evidence type="ECO:0000256" key="1">
    <source>
        <dbReference type="SAM" id="MobiDB-lite"/>
    </source>
</evidence>
<dbReference type="Pfam" id="PF02720">
    <property type="entry name" value="DUF222"/>
    <property type="match status" value="1"/>
</dbReference>
<proteinExistence type="predicted"/>
<feature type="compositionally biased region" description="Low complexity" evidence="1">
    <location>
        <begin position="381"/>
        <end position="395"/>
    </location>
</feature>
<feature type="compositionally biased region" description="Low complexity" evidence="1">
    <location>
        <begin position="604"/>
        <end position="613"/>
    </location>
</feature>
<keyword evidence="3" id="KW-0378">Hydrolase</keyword>
<comment type="caution">
    <text evidence="3">The sequence shown here is derived from an EMBL/GenBank/DDBJ whole genome shotgun (WGS) entry which is preliminary data.</text>
</comment>
<keyword evidence="3" id="KW-0540">Nuclease</keyword>
<dbReference type="EMBL" id="RFFI01000044">
    <property type="protein sequence ID" value="RMI09624.1"/>
    <property type="molecule type" value="Genomic_DNA"/>
</dbReference>
<dbReference type="RefSeq" id="WP_122149211.1">
    <property type="nucleotide sequence ID" value="NZ_RFFI01000044.1"/>
</dbReference>
<feature type="compositionally biased region" description="Basic and acidic residues" evidence="1">
    <location>
        <begin position="322"/>
        <end position="380"/>
    </location>
</feature>
<accession>A0A3M2J9M5</accession>
<dbReference type="SMART" id="SM00507">
    <property type="entry name" value="HNHc"/>
    <property type="match status" value="1"/>
</dbReference>
<gene>
    <name evidence="3" type="ORF">EBM89_09565</name>
</gene>
<feature type="region of interest" description="Disordered" evidence="1">
    <location>
        <begin position="572"/>
        <end position="629"/>
    </location>
</feature>
<protein>
    <submittedName>
        <fullName evidence="3">HNH endonuclease</fullName>
    </submittedName>
</protein>
<dbReference type="OrthoDB" id="5140334at2"/>
<feature type="region of interest" description="Disordered" evidence="1">
    <location>
        <begin position="312"/>
        <end position="398"/>
    </location>
</feature>
<dbReference type="InterPro" id="IPR003615">
    <property type="entry name" value="HNH_nuc"/>
</dbReference>
<keyword evidence="3" id="KW-0255">Endonuclease</keyword>
<dbReference type="Proteomes" id="UP000269289">
    <property type="component" value="Unassembled WGS sequence"/>
</dbReference>
<evidence type="ECO:0000259" key="2">
    <source>
        <dbReference type="SMART" id="SM00507"/>
    </source>
</evidence>
<dbReference type="AlphaFoldDB" id="A0A3M2J9M5"/>